<dbReference type="AlphaFoldDB" id="A0A075HUT7"/>
<dbReference type="InterPro" id="IPR012312">
    <property type="entry name" value="Hemerythrin-like"/>
</dbReference>
<dbReference type="Pfam" id="PF01814">
    <property type="entry name" value="Hemerythrin"/>
    <property type="match status" value="1"/>
</dbReference>
<reference evidence="2" key="1">
    <citation type="journal article" date="2014" name="Genome Biol. Evol.">
        <title>Pangenome evidence for extensive interdomain horizontal transfer affecting lineage core and shell genes in uncultured planktonic thaumarchaeota and euryarchaeota.</title>
        <authorList>
            <person name="Deschamps P."/>
            <person name="Zivanovic Y."/>
            <person name="Moreira D."/>
            <person name="Rodriguez-Valera F."/>
            <person name="Lopez-Garcia P."/>
        </authorList>
    </citation>
    <scope>NUCLEOTIDE SEQUENCE</scope>
</reference>
<dbReference type="EMBL" id="KF901103">
    <property type="protein sequence ID" value="AIF18192.1"/>
    <property type="molecule type" value="Genomic_DNA"/>
</dbReference>
<dbReference type="Gene3D" id="1.20.120.520">
    <property type="entry name" value="nmb1532 protein domain like"/>
    <property type="match status" value="1"/>
</dbReference>
<sequence>MSASEFLRNEHQDILRLEKVITKSYKALYAGADIPFSDIDKINFLIAEFLDSVHFTREEGSYFPCVASYDHLNKEIRELLIEHEFSRNIARSISKNLKLWKEGQDKREPVARFLSVYSTFLTEHMKREEAFFEKAENEILSKEEEQEMFEQFQSISAIAEKVTSLLKDIDYLESQNWAK</sequence>
<evidence type="ECO:0000259" key="1">
    <source>
        <dbReference type="Pfam" id="PF01814"/>
    </source>
</evidence>
<dbReference type="GO" id="GO:0005886">
    <property type="term" value="C:plasma membrane"/>
    <property type="evidence" value="ECO:0007669"/>
    <property type="project" value="TreeGrafter"/>
</dbReference>
<organism evidence="2">
    <name type="scientific">uncultured marine thaumarchaeote KM3_82_B03</name>
    <dbReference type="NCBI Taxonomy" id="1456302"/>
    <lineage>
        <taxon>Archaea</taxon>
        <taxon>Nitrososphaerota</taxon>
        <taxon>environmental samples</taxon>
    </lineage>
</organism>
<protein>
    <recommendedName>
        <fullName evidence="1">Hemerythrin-like domain-containing protein</fullName>
    </recommendedName>
</protein>
<dbReference type="PANTHER" id="PTHR39966">
    <property type="entry name" value="BLL2471 PROTEIN-RELATED"/>
    <property type="match status" value="1"/>
</dbReference>
<name>A0A075HUT7_9ARCH</name>
<proteinExistence type="predicted"/>
<feature type="domain" description="Hemerythrin-like" evidence="1">
    <location>
        <begin position="4"/>
        <end position="130"/>
    </location>
</feature>
<evidence type="ECO:0000313" key="2">
    <source>
        <dbReference type="EMBL" id="AIF18192.1"/>
    </source>
</evidence>
<accession>A0A075HUT7</accession>
<dbReference type="PANTHER" id="PTHR39966:SF1">
    <property type="entry name" value="HEMERYTHRIN-LIKE DOMAIN-CONTAINING PROTEIN"/>
    <property type="match status" value="1"/>
</dbReference>